<evidence type="ECO:0000313" key="2">
    <source>
        <dbReference type="Proteomes" id="UP000184609"/>
    </source>
</evidence>
<proteinExistence type="predicted"/>
<dbReference type="EMBL" id="FRXN01000007">
    <property type="protein sequence ID" value="SHO65218.1"/>
    <property type="molecule type" value="Genomic_DNA"/>
</dbReference>
<accession>A0A1M7ZK07</accession>
<gene>
    <name evidence="1" type="ORF">SAMN04488108_3916</name>
</gene>
<evidence type="ECO:0000313" key="1">
    <source>
        <dbReference type="EMBL" id="SHO65218.1"/>
    </source>
</evidence>
<organism evidence="1 2">
    <name type="scientific">Algoriphagus zhangzhouensis</name>
    <dbReference type="NCBI Taxonomy" id="1073327"/>
    <lineage>
        <taxon>Bacteria</taxon>
        <taxon>Pseudomonadati</taxon>
        <taxon>Bacteroidota</taxon>
        <taxon>Cytophagia</taxon>
        <taxon>Cytophagales</taxon>
        <taxon>Cyclobacteriaceae</taxon>
        <taxon>Algoriphagus</taxon>
    </lineage>
</organism>
<sequence>MVARILKLRLFFICLFLSPIVGFSQANSSQVKLVVSSSVFVSGDLVNLQVLTLNERGELVGNGALVNLYLVSSEGKTEAIERFNTAEYDQGMAFFLPSELATGNYKLVAHIPGSEFQTEALVHVYSPKIFTSAIVPKNADNMLALDQAKYPDSPLKVEVGSNQSTPIVTVNSSENSGLLAFKIFDPSLEGFPISGVVKSSTLGELNPFEIDFTPISGVSNSRYSVYFVDQGMTEEYYLEDQAEMERKLVTHRGDSKIWVYQFGPMGNRLGEIQVNQSEWKSVQFQNFDNTVPFSEDVRSILNHKRSRKFIDQVYRSDIDQVENSFSGSLETADAVYQGNDYEGVATLREALSGIVNKVSVSRSQKEYSIRMTPASAGFKYEESPLILLNSVPFYNIGDLVEIPFHQIESISVYNSIRSQKQFGTLGRFGVLSVQLKEEYANPVQELYDGFPEFHGINPLVKSFEKAETDAPDLRPVLLWNPGVFLQPNQSIQRAWNYSDVKDSYVIWGDLINEKGQTFQWVQPLPNSN</sequence>
<protein>
    <recommendedName>
        <fullName evidence="3">MG2 domain-containing protein</fullName>
    </recommendedName>
</protein>
<name>A0A1M7ZK07_9BACT</name>
<keyword evidence="2" id="KW-1185">Reference proteome</keyword>
<dbReference type="STRING" id="1073327.SAMN04488108_3916"/>
<dbReference type="Proteomes" id="UP000184609">
    <property type="component" value="Unassembled WGS sequence"/>
</dbReference>
<dbReference type="OrthoDB" id="679547at2"/>
<reference evidence="2" key="1">
    <citation type="submission" date="2016-12" db="EMBL/GenBank/DDBJ databases">
        <authorList>
            <person name="Varghese N."/>
            <person name="Submissions S."/>
        </authorList>
    </citation>
    <scope>NUCLEOTIDE SEQUENCE [LARGE SCALE GENOMIC DNA]</scope>
    <source>
        <strain evidence="2">DSM 25035</strain>
    </source>
</reference>
<evidence type="ECO:0008006" key="3">
    <source>
        <dbReference type="Google" id="ProtNLM"/>
    </source>
</evidence>
<dbReference type="AlphaFoldDB" id="A0A1M7ZK07"/>
<dbReference type="RefSeq" id="WP_073573521.1">
    <property type="nucleotide sequence ID" value="NZ_FRXN01000007.1"/>
</dbReference>